<gene>
    <name evidence="1" type="ORF">K435DRAFT_894225</name>
</gene>
<dbReference type="AlphaFoldDB" id="A0A4S8M236"/>
<keyword evidence="2" id="KW-1185">Reference proteome</keyword>
<evidence type="ECO:0000313" key="2">
    <source>
        <dbReference type="Proteomes" id="UP000297245"/>
    </source>
</evidence>
<protein>
    <submittedName>
        <fullName evidence="1">Uncharacterized protein</fullName>
    </submittedName>
</protein>
<proteinExistence type="predicted"/>
<sequence length="248" mass="27204">MPINTSLTLKSLSLVIDDIFVPSQLLPSLLYPSLTTQVDIALVSGHSSDQTAEWVKSLKTMLQNSPGLRTFNFSTGSTLTADQILHVFTSIPFLTHLDLDIDCDIINNDFFLALTLFSPLSADLGNENVSITPLLPHLTSLTLTLTELYSRSTIELPDPDVIVGMVLSRRQGLTTDGQTDPNSLHFTAERPDAASAMGVLQHFGFTARARACSASETAWAIRLRSLVAEKFWVSHDSSFTYQLDLGEF</sequence>
<name>A0A4S8M236_DENBC</name>
<evidence type="ECO:0000313" key="1">
    <source>
        <dbReference type="EMBL" id="THU95990.1"/>
    </source>
</evidence>
<accession>A0A4S8M236</accession>
<organism evidence="1 2">
    <name type="scientific">Dendrothele bispora (strain CBS 962.96)</name>
    <dbReference type="NCBI Taxonomy" id="1314807"/>
    <lineage>
        <taxon>Eukaryota</taxon>
        <taxon>Fungi</taxon>
        <taxon>Dikarya</taxon>
        <taxon>Basidiomycota</taxon>
        <taxon>Agaricomycotina</taxon>
        <taxon>Agaricomycetes</taxon>
        <taxon>Agaricomycetidae</taxon>
        <taxon>Agaricales</taxon>
        <taxon>Agaricales incertae sedis</taxon>
        <taxon>Dendrothele</taxon>
    </lineage>
</organism>
<dbReference type="Proteomes" id="UP000297245">
    <property type="component" value="Unassembled WGS sequence"/>
</dbReference>
<dbReference type="EMBL" id="ML179187">
    <property type="protein sequence ID" value="THU95990.1"/>
    <property type="molecule type" value="Genomic_DNA"/>
</dbReference>
<reference evidence="1 2" key="1">
    <citation type="journal article" date="2019" name="Nat. Ecol. Evol.">
        <title>Megaphylogeny resolves global patterns of mushroom evolution.</title>
        <authorList>
            <person name="Varga T."/>
            <person name="Krizsan K."/>
            <person name="Foldi C."/>
            <person name="Dima B."/>
            <person name="Sanchez-Garcia M."/>
            <person name="Sanchez-Ramirez S."/>
            <person name="Szollosi G.J."/>
            <person name="Szarkandi J.G."/>
            <person name="Papp V."/>
            <person name="Albert L."/>
            <person name="Andreopoulos W."/>
            <person name="Angelini C."/>
            <person name="Antonin V."/>
            <person name="Barry K.W."/>
            <person name="Bougher N.L."/>
            <person name="Buchanan P."/>
            <person name="Buyck B."/>
            <person name="Bense V."/>
            <person name="Catcheside P."/>
            <person name="Chovatia M."/>
            <person name="Cooper J."/>
            <person name="Damon W."/>
            <person name="Desjardin D."/>
            <person name="Finy P."/>
            <person name="Geml J."/>
            <person name="Haridas S."/>
            <person name="Hughes K."/>
            <person name="Justo A."/>
            <person name="Karasinski D."/>
            <person name="Kautmanova I."/>
            <person name="Kiss B."/>
            <person name="Kocsube S."/>
            <person name="Kotiranta H."/>
            <person name="LaButti K.M."/>
            <person name="Lechner B.E."/>
            <person name="Liimatainen K."/>
            <person name="Lipzen A."/>
            <person name="Lukacs Z."/>
            <person name="Mihaltcheva S."/>
            <person name="Morgado L.N."/>
            <person name="Niskanen T."/>
            <person name="Noordeloos M.E."/>
            <person name="Ohm R.A."/>
            <person name="Ortiz-Santana B."/>
            <person name="Ovrebo C."/>
            <person name="Racz N."/>
            <person name="Riley R."/>
            <person name="Savchenko A."/>
            <person name="Shiryaev A."/>
            <person name="Soop K."/>
            <person name="Spirin V."/>
            <person name="Szebenyi C."/>
            <person name="Tomsovsky M."/>
            <person name="Tulloss R.E."/>
            <person name="Uehling J."/>
            <person name="Grigoriev I.V."/>
            <person name="Vagvolgyi C."/>
            <person name="Papp T."/>
            <person name="Martin F.M."/>
            <person name="Miettinen O."/>
            <person name="Hibbett D.S."/>
            <person name="Nagy L.G."/>
        </authorList>
    </citation>
    <scope>NUCLEOTIDE SEQUENCE [LARGE SCALE GENOMIC DNA]</scope>
    <source>
        <strain evidence="1 2">CBS 962.96</strain>
    </source>
</reference>